<sequence length="197" mass="21455">MGLSEKLADYPSPSGAKAIILFRALSMMCLLTVLGLYIDFLRKIPTDTDNEWHAPVVMWGVLVVLILALSWTGLTAMFFREGAQYGNNSSGAWALGDLVATAASVVITYFLGVPLSSVNCNALPNQGTPGSFDESLIDNLGDYFQQATLTGATKSDCYETKAMLGLFIALSLVFFLSSMVFAVIWNRMRRLEDSEKA</sequence>
<keyword evidence="1" id="KW-0812">Transmembrane</keyword>
<keyword evidence="1" id="KW-0472">Membrane</keyword>
<protein>
    <submittedName>
        <fullName evidence="2">Membrane-associating domain-containing protein</fullName>
    </submittedName>
</protein>
<evidence type="ECO:0000313" key="2">
    <source>
        <dbReference type="EMBL" id="KAH9838179.1"/>
    </source>
</evidence>
<feature type="transmembrane region" description="Helical" evidence="1">
    <location>
        <begin position="91"/>
        <end position="111"/>
    </location>
</feature>
<reference evidence="2 3" key="1">
    <citation type="journal article" date="2018" name="IMA Fungus">
        <title>IMA Genome-F 10: Nine draft genome sequences of Claviceps purpurea s.lat., including C. arundinis, C. humidiphila, and C. cf. spartinae, pseudomolecules for the pitch canker pathogen Fusarium circinatum, draft genome of Davidsoniella eucalypti, Grosmannia galeiformis, Quambalaria eucalypti, and Teratosphaeria destructans.</title>
        <authorList>
            <person name="Wingfield B.D."/>
            <person name="Liu M."/>
            <person name="Nguyen H.D."/>
            <person name="Lane F.A."/>
            <person name="Morgan S.W."/>
            <person name="De Vos L."/>
            <person name="Wilken P.M."/>
            <person name="Duong T.A."/>
            <person name="Aylward J."/>
            <person name="Coetzee M.P."/>
            <person name="Dadej K."/>
            <person name="De Beer Z.W."/>
            <person name="Findlay W."/>
            <person name="Havenga M."/>
            <person name="Kolarik M."/>
            <person name="Menzies J.G."/>
            <person name="Naidoo K."/>
            <person name="Pochopski O."/>
            <person name="Shoukouhi P."/>
            <person name="Santana Q.C."/>
            <person name="Seifert K.A."/>
            <person name="Soal N."/>
            <person name="Steenkamp E.T."/>
            <person name="Tatham C.T."/>
            <person name="van der Nest M.A."/>
            <person name="Wingfield M.J."/>
        </authorList>
    </citation>
    <scope>NUCLEOTIDE SEQUENCE [LARGE SCALE GENOMIC DNA]</scope>
    <source>
        <strain evidence="2">CMW44962</strain>
    </source>
</reference>
<feature type="transmembrane region" description="Helical" evidence="1">
    <location>
        <begin position="162"/>
        <end position="185"/>
    </location>
</feature>
<feature type="transmembrane region" description="Helical" evidence="1">
    <location>
        <begin position="20"/>
        <end position="38"/>
    </location>
</feature>
<dbReference type="Proteomes" id="UP001138500">
    <property type="component" value="Unassembled WGS sequence"/>
</dbReference>
<keyword evidence="3" id="KW-1185">Reference proteome</keyword>
<evidence type="ECO:0000256" key="1">
    <source>
        <dbReference type="SAM" id="Phobius"/>
    </source>
</evidence>
<gene>
    <name evidence="2" type="ORF">Tdes44962_MAKER08235</name>
</gene>
<dbReference type="OrthoDB" id="5366688at2759"/>
<feature type="transmembrane region" description="Helical" evidence="1">
    <location>
        <begin position="58"/>
        <end position="79"/>
    </location>
</feature>
<comment type="caution">
    <text evidence="2">The sequence shown here is derived from an EMBL/GenBank/DDBJ whole genome shotgun (WGS) entry which is preliminary data.</text>
</comment>
<dbReference type="AlphaFoldDB" id="A0A9W7W577"/>
<organism evidence="2 3">
    <name type="scientific">Teratosphaeria destructans</name>
    <dbReference type="NCBI Taxonomy" id="418781"/>
    <lineage>
        <taxon>Eukaryota</taxon>
        <taxon>Fungi</taxon>
        <taxon>Dikarya</taxon>
        <taxon>Ascomycota</taxon>
        <taxon>Pezizomycotina</taxon>
        <taxon>Dothideomycetes</taxon>
        <taxon>Dothideomycetidae</taxon>
        <taxon>Mycosphaerellales</taxon>
        <taxon>Teratosphaeriaceae</taxon>
        <taxon>Teratosphaeria</taxon>
    </lineage>
</organism>
<evidence type="ECO:0000313" key="3">
    <source>
        <dbReference type="Proteomes" id="UP001138500"/>
    </source>
</evidence>
<keyword evidence="1" id="KW-1133">Transmembrane helix</keyword>
<proteinExistence type="predicted"/>
<accession>A0A9W7W577</accession>
<dbReference type="EMBL" id="RIBY02000724">
    <property type="protein sequence ID" value="KAH9838179.1"/>
    <property type="molecule type" value="Genomic_DNA"/>
</dbReference>
<name>A0A9W7W577_9PEZI</name>
<reference evidence="2 3" key="2">
    <citation type="journal article" date="2021" name="Curr. Genet.">
        <title>Genetic response to nitrogen starvation in the aggressive Eucalyptus foliar pathogen Teratosphaeria destructans.</title>
        <authorList>
            <person name="Havenga M."/>
            <person name="Wingfield B.D."/>
            <person name="Wingfield M.J."/>
            <person name="Dreyer L.L."/>
            <person name="Roets F."/>
            <person name="Aylward J."/>
        </authorList>
    </citation>
    <scope>NUCLEOTIDE SEQUENCE [LARGE SCALE GENOMIC DNA]</scope>
    <source>
        <strain evidence="2">CMW44962</strain>
    </source>
</reference>